<dbReference type="InterPro" id="IPR001940">
    <property type="entry name" value="Peptidase_S1C"/>
</dbReference>
<dbReference type="SMART" id="SM00228">
    <property type="entry name" value="PDZ"/>
    <property type="match status" value="1"/>
</dbReference>
<comment type="similarity">
    <text evidence="1">Belongs to the peptidase S1C family.</text>
</comment>
<organism evidence="5 6">
    <name type="scientific">Candidatus Falkowbacteria bacterium CG1_02_37_44</name>
    <dbReference type="NCBI Taxonomy" id="1805146"/>
    <lineage>
        <taxon>Bacteria</taxon>
        <taxon>Candidatus Falkowiibacteriota</taxon>
    </lineage>
</organism>
<name>A0A1J4T6L0_9BACT</name>
<dbReference type="Gene3D" id="2.30.42.10">
    <property type="match status" value="1"/>
</dbReference>
<dbReference type="InterPro" id="IPR043504">
    <property type="entry name" value="Peptidase_S1_PA_chymotrypsin"/>
</dbReference>
<dbReference type="InterPro" id="IPR036034">
    <property type="entry name" value="PDZ_sf"/>
</dbReference>
<evidence type="ECO:0000313" key="6">
    <source>
        <dbReference type="Proteomes" id="UP000183192"/>
    </source>
</evidence>
<dbReference type="GO" id="GO:0004252">
    <property type="term" value="F:serine-type endopeptidase activity"/>
    <property type="evidence" value="ECO:0007669"/>
    <property type="project" value="InterPro"/>
</dbReference>
<gene>
    <name evidence="5" type="ORF">AUJ27_03985</name>
</gene>
<protein>
    <recommendedName>
        <fullName evidence="4">PDZ domain-containing protein</fullName>
    </recommendedName>
</protein>
<evidence type="ECO:0000313" key="5">
    <source>
        <dbReference type="EMBL" id="OIO06555.1"/>
    </source>
</evidence>
<dbReference type="PROSITE" id="PS50106">
    <property type="entry name" value="PDZ"/>
    <property type="match status" value="1"/>
</dbReference>
<keyword evidence="3" id="KW-0378">Hydrolase</keyword>
<comment type="caution">
    <text evidence="5">The sequence shown here is derived from an EMBL/GenBank/DDBJ whole genome shotgun (WGS) entry which is preliminary data.</text>
</comment>
<reference evidence="5 6" key="1">
    <citation type="journal article" date="2016" name="Environ. Microbiol.">
        <title>Genomic resolution of a cold subsurface aquifer community provides metabolic insights for novel microbes adapted to high CO concentrations.</title>
        <authorList>
            <person name="Probst A.J."/>
            <person name="Castelle C.J."/>
            <person name="Singh A."/>
            <person name="Brown C.T."/>
            <person name="Anantharaman K."/>
            <person name="Sharon I."/>
            <person name="Hug L.A."/>
            <person name="Burstein D."/>
            <person name="Emerson J.B."/>
            <person name="Thomas B.C."/>
            <person name="Banfield J.F."/>
        </authorList>
    </citation>
    <scope>NUCLEOTIDE SEQUENCE [LARGE SCALE GENOMIC DNA]</scope>
    <source>
        <strain evidence="5">CG1_02_37_44</strain>
    </source>
</reference>
<dbReference type="EMBL" id="MNUU01000075">
    <property type="protein sequence ID" value="OIO06555.1"/>
    <property type="molecule type" value="Genomic_DNA"/>
</dbReference>
<evidence type="ECO:0000256" key="2">
    <source>
        <dbReference type="ARBA" id="ARBA00022670"/>
    </source>
</evidence>
<dbReference type="STRING" id="1805146.AUJ27_03985"/>
<keyword evidence="2" id="KW-0645">Protease</keyword>
<accession>A0A1J4T6L0</accession>
<dbReference type="PRINTS" id="PR00834">
    <property type="entry name" value="PROTEASES2C"/>
</dbReference>
<dbReference type="PANTHER" id="PTHR43343">
    <property type="entry name" value="PEPTIDASE S12"/>
    <property type="match status" value="1"/>
</dbReference>
<proteinExistence type="inferred from homology"/>
<dbReference type="InterPro" id="IPR009003">
    <property type="entry name" value="Peptidase_S1_PA"/>
</dbReference>
<evidence type="ECO:0000259" key="4">
    <source>
        <dbReference type="PROSITE" id="PS50106"/>
    </source>
</evidence>
<dbReference type="InterPro" id="IPR001478">
    <property type="entry name" value="PDZ"/>
</dbReference>
<dbReference type="Proteomes" id="UP000183192">
    <property type="component" value="Unassembled WGS sequence"/>
</dbReference>
<dbReference type="InterPro" id="IPR051201">
    <property type="entry name" value="Chloro_Bact_Ser_Proteases"/>
</dbReference>
<dbReference type="SUPFAM" id="SSF50156">
    <property type="entry name" value="PDZ domain-like"/>
    <property type="match status" value="1"/>
</dbReference>
<dbReference type="Pfam" id="PF13180">
    <property type="entry name" value="PDZ_2"/>
    <property type="match status" value="1"/>
</dbReference>
<dbReference type="AlphaFoldDB" id="A0A1J4T6L0"/>
<feature type="domain" description="PDZ" evidence="4">
    <location>
        <begin position="326"/>
        <end position="380"/>
    </location>
</feature>
<evidence type="ECO:0000256" key="3">
    <source>
        <dbReference type="ARBA" id="ARBA00022801"/>
    </source>
</evidence>
<dbReference type="PANTHER" id="PTHR43343:SF3">
    <property type="entry name" value="PROTEASE DO-LIKE 8, CHLOROPLASTIC"/>
    <property type="match status" value="1"/>
</dbReference>
<dbReference type="SUPFAM" id="SSF50494">
    <property type="entry name" value="Trypsin-like serine proteases"/>
    <property type="match status" value="1"/>
</dbReference>
<dbReference type="Pfam" id="PF13365">
    <property type="entry name" value="Trypsin_2"/>
    <property type="match status" value="1"/>
</dbReference>
<evidence type="ECO:0000256" key="1">
    <source>
        <dbReference type="ARBA" id="ARBA00010541"/>
    </source>
</evidence>
<sequence length="423" mass="45061">MEKNFKKFFITVIISAVILSSAAGGIMGYMAGSLSAGGPNILKWFKTSVMKNGQNLSADNTSGNKIQRIEEESAIIAAVEKVSPAVVSIIVTKDLPKIEKFYSIPDNDFFSQFFGDDFGDFFNFNLPQYKQNGTEKTEVGGGTGFIISADGFVVTNKHVVIDEEASYTVLMNDGNKYDAKVLARDQINDLAVLKIDKNNLPVVELGDSSGLKVGQTAIAIGNALGEFRNTVSTGVISGLSRSITAGGPGIGSEQLTGVIQTDASINPGNSGGPLLNIAGQVIGINTAIVQGAQNIGFAIPINEVKKSIDNVKEHGRIIRPWLGVRYVLINKSIAAANNLKIDYGALIVRGDNKTDLAVIPGSPADKAGLEENDIILEINNGKIDEKNPLANAIGKLNPGDEITLKVMHKGEEKVVKVKLEEMK</sequence>
<dbReference type="GO" id="GO:0006508">
    <property type="term" value="P:proteolysis"/>
    <property type="evidence" value="ECO:0007669"/>
    <property type="project" value="UniProtKB-KW"/>
</dbReference>
<dbReference type="Gene3D" id="2.40.10.10">
    <property type="entry name" value="Trypsin-like serine proteases"/>
    <property type="match status" value="2"/>
</dbReference>